<gene>
    <name evidence="2" type="ORF">EAI_06570</name>
</gene>
<protein>
    <submittedName>
        <fullName evidence="2">Uncharacterized protein</fullName>
    </submittedName>
</protein>
<feature type="compositionally biased region" description="Basic and acidic residues" evidence="1">
    <location>
        <begin position="202"/>
        <end position="217"/>
    </location>
</feature>
<dbReference type="AlphaFoldDB" id="E2BL00"/>
<sequence>MEAIADIEIIEVVKYNSEIITAEIKTVTDMKTTTEIETITDLETAANIGNNADMETINFNTINVDCTTDIIPTSLISNTPTGSHKKKRPNTPVSILLRHDHRYENSPRSLKRQPASACKLIRIYKKECKSNGQRIKRLTTKISFLKGIVRILRKNTSVSESGLACLESIADSDVSEFLQKYARNANKPKRTKSRNTFKRQRDKLEGISREKYPSAIR</sequence>
<accession>E2BL00</accession>
<organism evidence="3">
    <name type="scientific">Harpegnathos saltator</name>
    <name type="common">Jerdon's jumping ant</name>
    <dbReference type="NCBI Taxonomy" id="610380"/>
    <lineage>
        <taxon>Eukaryota</taxon>
        <taxon>Metazoa</taxon>
        <taxon>Ecdysozoa</taxon>
        <taxon>Arthropoda</taxon>
        <taxon>Hexapoda</taxon>
        <taxon>Insecta</taxon>
        <taxon>Pterygota</taxon>
        <taxon>Neoptera</taxon>
        <taxon>Endopterygota</taxon>
        <taxon>Hymenoptera</taxon>
        <taxon>Apocrita</taxon>
        <taxon>Aculeata</taxon>
        <taxon>Formicoidea</taxon>
        <taxon>Formicidae</taxon>
        <taxon>Ponerinae</taxon>
        <taxon>Ponerini</taxon>
        <taxon>Harpegnathos</taxon>
    </lineage>
</organism>
<dbReference type="Proteomes" id="UP000008237">
    <property type="component" value="Unassembled WGS sequence"/>
</dbReference>
<reference evidence="2 3" key="1">
    <citation type="journal article" date="2010" name="Science">
        <title>Genomic comparison of the ants Camponotus floridanus and Harpegnathos saltator.</title>
        <authorList>
            <person name="Bonasio R."/>
            <person name="Zhang G."/>
            <person name="Ye C."/>
            <person name="Mutti N.S."/>
            <person name="Fang X."/>
            <person name="Qin N."/>
            <person name="Donahue G."/>
            <person name="Yang P."/>
            <person name="Li Q."/>
            <person name="Li C."/>
            <person name="Zhang P."/>
            <person name="Huang Z."/>
            <person name="Berger S.L."/>
            <person name="Reinberg D."/>
            <person name="Wang J."/>
            <person name="Liebig J."/>
        </authorList>
    </citation>
    <scope>NUCLEOTIDE SEQUENCE [LARGE SCALE GENOMIC DNA]</scope>
    <source>
        <strain evidence="2 3">R22 G/1</strain>
    </source>
</reference>
<evidence type="ECO:0000256" key="1">
    <source>
        <dbReference type="SAM" id="MobiDB-lite"/>
    </source>
</evidence>
<proteinExistence type="predicted"/>
<feature type="region of interest" description="Disordered" evidence="1">
    <location>
        <begin position="185"/>
        <end position="217"/>
    </location>
</feature>
<dbReference type="InParanoid" id="E2BL00"/>
<name>E2BL00_HARSA</name>
<feature type="compositionally biased region" description="Basic residues" evidence="1">
    <location>
        <begin position="186"/>
        <end position="201"/>
    </location>
</feature>
<evidence type="ECO:0000313" key="3">
    <source>
        <dbReference type="Proteomes" id="UP000008237"/>
    </source>
</evidence>
<evidence type="ECO:0000313" key="2">
    <source>
        <dbReference type="EMBL" id="EFN83621.1"/>
    </source>
</evidence>
<keyword evidence="3" id="KW-1185">Reference proteome</keyword>
<dbReference type="EMBL" id="GL448858">
    <property type="protein sequence ID" value="EFN83621.1"/>
    <property type="molecule type" value="Genomic_DNA"/>
</dbReference>